<reference evidence="2 3" key="1">
    <citation type="submission" date="2019-02" db="EMBL/GenBank/DDBJ databases">
        <authorList>
            <consortium name="Pathogen Informatics"/>
        </authorList>
    </citation>
    <scope>NUCLEOTIDE SEQUENCE [LARGE SCALE GENOMIC DNA]</scope>
    <source>
        <strain evidence="2 3">3012STDY7078520</strain>
    </source>
</reference>
<protein>
    <submittedName>
        <fullName evidence="2">Uncharacterized protein</fullName>
    </submittedName>
</protein>
<dbReference type="EMBL" id="CP065682">
    <property type="protein sequence ID" value="QPS34001.1"/>
    <property type="molecule type" value="Genomic_DNA"/>
</dbReference>
<reference evidence="1 4" key="2">
    <citation type="submission" date="2020-12" db="EMBL/GenBank/DDBJ databases">
        <title>FDA dAtabase for Regulatory Grade micrObial Sequences (FDA-ARGOS): Supporting development and validation of Infectious Disease Dx tests.</title>
        <authorList>
            <person name="Sproer C."/>
            <person name="Gronow S."/>
            <person name="Severitt S."/>
            <person name="Schroder I."/>
            <person name="Tallon L."/>
            <person name="Sadzewicz L."/>
            <person name="Zhao X."/>
            <person name="Boylan J."/>
            <person name="Ott S."/>
            <person name="Bowen H."/>
            <person name="Vavikolanu K."/>
            <person name="Mehta A."/>
            <person name="Aluvathingal J."/>
            <person name="Nadendla S."/>
            <person name="Lowell S."/>
            <person name="Myers T."/>
            <person name="Yan Y."/>
            <person name="Sichtig H."/>
        </authorList>
    </citation>
    <scope>NUCLEOTIDE SEQUENCE [LARGE SCALE GENOMIC DNA]</scope>
    <source>
        <strain evidence="1 4">FDAARGOS_902</strain>
    </source>
</reference>
<proteinExistence type="predicted"/>
<sequence>MATDFDPPDDEFRTLDQAVNVFLDEIVSTIKKSLNCDLVVNDSYVSPSKRNAAESSSGFRTGHQLAVSLRVDGIPTYRLEATYLLIWNGTREFIAVSTSTFGVFIEGSNEPLFHYDYYREPRGKNAGAHLNIHHNREDLRAALLKGGKYHKAKARHKQLTKGKTLSDSELHYPLGGPRFRPCLEDVIQFMIYELGVDTKVGWEQVLNNGRTRWRERQLRTAVTDNLHVAAEVLRSRGFTVEGGPEPDRNIRRLTEL</sequence>
<name>A0A449D7U2_9MICO</name>
<organism evidence="2 3">
    <name type="scientific">Brevibacterium casei</name>
    <dbReference type="NCBI Taxonomy" id="33889"/>
    <lineage>
        <taxon>Bacteria</taxon>
        <taxon>Bacillati</taxon>
        <taxon>Actinomycetota</taxon>
        <taxon>Actinomycetes</taxon>
        <taxon>Micrococcales</taxon>
        <taxon>Brevibacteriaceae</taxon>
        <taxon>Brevibacterium</taxon>
    </lineage>
</organism>
<evidence type="ECO:0000313" key="3">
    <source>
        <dbReference type="Proteomes" id="UP000386281"/>
    </source>
</evidence>
<evidence type="ECO:0000313" key="4">
    <source>
        <dbReference type="Proteomes" id="UP000594979"/>
    </source>
</evidence>
<evidence type="ECO:0000313" key="1">
    <source>
        <dbReference type="EMBL" id="QPS34001.1"/>
    </source>
</evidence>
<accession>A0A449D7U2</accession>
<dbReference type="RefSeq" id="WP_190246953.1">
    <property type="nucleotide sequence ID" value="NZ_CAACXN010000015.1"/>
</dbReference>
<dbReference type="EMBL" id="CAACXN010000015">
    <property type="protein sequence ID" value="VEW13695.1"/>
    <property type="molecule type" value="Genomic_DNA"/>
</dbReference>
<dbReference type="AlphaFoldDB" id="A0A449D7U2"/>
<dbReference type="KEGG" id="bcau:I6G59_01260"/>
<dbReference type="Proteomes" id="UP000386281">
    <property type="component" value="Unassembled WGS sequence"/>
</dbReference>
<evidence type="ECO:0000313" key="2">
    <source>
        <dbReference type="EMBL" id="VEW13695.1"/>
    </source>
</evidence>
<dbReference type="Proteomes" id="UP000594979">
    <property type="component" value="Chromosome"/>
</dbReference>
<gene>
    <name evidence="1" type="ORF">I6G59_01260</name>
    <name evidence="2" type="ORF">NCTC12391_01910</name>
</gene>